<dbReference type="Pfam" id="PF02643">
    <property type="entry name" value="DUF192"/>
    <property type="match status" value="1"/>
</dbReference>
<accession>A0A975F536</accession>
<reference evidence="1 2" key="1">
    <citation type="journal article" date="2021" name="Microbiol. Resour. Announc.">
        <title>Complete Genome Sequences of Three Human Oral Treponema parvum Isolates.</title>
        <authorList>
            <person name="Zeng H."/>
            <person name="Watt R.M."/>
        </authorList>
    </citation>
    <scope>NUCLEOTIDE SEQUENCE [LARGE SCALE GENOMIC DNA]</scope>
    <source>
        <strain evidence="1 2">ATCC 700770</strain>
    </source>
</reference>
<name>A0A975F536_9SPIR</name>
<evidence type="ECO:0000313" key="1">
    <source>
        <dbReference type="EMBL" id="QTQ14560.1"/>
    </source>
</evidence>
<dbReference type="RefSeq" id="WP_210119213.1">
    <property type="nucleotide sequence ID" value="NZ_CP054142.1"/>
</dbReference>
<dbReference type="Proteomes" id="UP000671908">
    <property type="component" value="Chromosome"/>
</dbReference>
<dbReference type="PANTHER" id="PTHR37953">
    <property type="entry name" value="UPF0127 PROTEIN MJ1496"/>
    <property type="match status" value="1"/>
</dbReference>
<dbReference type="PROSITE" id="PS51257">
    <property type="entry name" value="PROKAR_LIPOPROTEIN"/>
    <property type="match status" value="1"/>
</dbReference>
<evidence type="ECO:0000313" key="2">
    <source>
        <dbReference type="Proteomes" id="UP000671908"/>
    </source>
</evidence>
<protein>
    <submittedName>
        <fullName evidence="1">DUF192 domain-containing protein</fullName>
    </submittedName>
</protein>
<dbReference type="PANTHER" id="PTHR37953:SF1">
    <property type="entry name" value="UPF0127 PROTEIN MJ1496"/>
    <property type="match status" value="1"/>
</dbReference>
<proteinExistence type="predicted"/>
<dbReference type="InterPro" id="IPR038695">
    <property type="entry name" value="Saro_0823-like_sf"/>
</dbReference>
<dbReference type="KEGG" id="tpav:HRQ91_08880"/>
<sequence>MKDLFKAAFSVFVCLIFLSCSRTKLEVKTFTLTALGVEEGKKVSIKAEIADTSFARNYGFMNRKNIPDGTGMLFVFENDQILRFWMKDTPSALSIAYIDSAGRIRNIFDMEPFSLDGISSTVSVRYALEVPRGWFTKTGISVGSAIDLSPLYD</sequence>
<dbReference type="InterPro" id="IPR003795">
    <property type="entry name" value="DUF192"/>
</dbReference>
<organism evidence="1 2">
    <name type="scientific">Treponema parvum</name>
    <dbReference type="NCBI Taxonomy" id="138851"/>
    <lineage>
        <taxon>Bacteria</taxon>
        <taxon>Pseudomonadati</taxon>
        <taxon>Spirochaetota</taxon>
        <taxon>Spirochaetia</taxon>
        <taxon>Spirochaetales</taxon>
        <taxon>Treponemataceae</taxon>
        <taxon>Treponema</taxon>
    </lineage>
</organism>
<keyword evidence="2" id="KW-1185">Reference proteome</keyword>
<dbReference type="Gene3D" id="2.60.120.1140">
    <property type="entry name" value="Protein of unknown function DUF192"/>
    <property type="match status" value="1"/>
</dbReference>
<gene>
    <name evidence="1" type="ORF">HRQ91_08880</name>
</gene>
<dbReference type="AlphaFoldDB" id="A0A975F536"/>
<dbReference type="EMBL" id="CP054142">
    <property type="protein sequence ID" value="QTQ14560.1"/>
    <property type="molecule type" value="Genomic_DNA"/>
</dbReference>